<protein>
    <submittedName>
        <fullName evidence="2">Uncharacterized protein</fullName>
    </submittedName>
</protein>
<comment type="caution">
    <text evidence="2">The sequence shown here is derived from an EMBL/GenBank/DDBJ whole genome shotgun (WGS) entry which is preliminary data.</text>
</comment>
<reference evidence="2 3" key="1">
    <citation type="submission" date="2019-07" db="EMBL/GenBank/DDBJ databases">
        <title>Whole genome shotgun sequence of Methylobacterium gnaphalii NBRC 107716.</title>
        <authorList>
            <person name="Hosoyama A."/>
            <person name="Uohara A."/>
            <person name="Ohji S."/>
            <person name="Ichikawa N."/>
        </authorList>
    </citation>
    <scope>NUCLEOTIDE SEQUENCE [LARGE SCALE GENOMIC DNA]</scope>
    <source>
        <strain evidence="2 3">NBRC 107716</strain>
    </source>
</reference>
<evidence type="ECO:0000313" key="2">
    <source>
        <dbReference type="EMBL" id="GEP10770.1"/>
    </source>
</evidence>
<sequence>MPRIDDIPTSRADTRAHPATLLALAFGIMIGAYLSSVPARSAEAENTPKTERVGLAPSAFGTPRRVRTVRVLANHVTAPAAAAPKVAE</sequence>
<accession>A0A512JLE2</accession>
<evidence type="ECO:0000313" key="3">
    <source>
        <dbReference type="Proteomes" id="UP000321750"/>
    </source>
</evidence>
<dbReference type="EMBL" id="BJZV01000013">
    <property type="protein sequence ID" value="GEP10770.1"/>
    <property type="molecule type" value="Genomic_DNA"/>
</dbReference>
<dbReference type="AlphaFoldDB" id="A0A512JLE2"/>
<dbReference type="Proteomes" id="UP000321750">
    <property type="component" value="Unassembled WGS sequence"/>
</dbReference>
<proteinExistence type="predicted"/>
<name>A0A512JLE2_9HYPH</name>
<dbReference type="RefSeq" id="WP_147047024.1">
    <property type="nucleotide sequence ID" value="NZ_BJZV01000013.1"/>
</dbReference>
<keyword evidence="1" id="KW-0472">Membrane</keyword>
<keyword evidence="3" id="KW-1185">Reference proteome</keyword>
<evidence type="ECO:0000256" key="1">
    <source>
        <dbReference type="SAM" id="Phobius"/>
    </source>
</evidence>
<gene>
    <name evidence="2" type="ORF">MGN01_26150</name>
</gene>
<organism evidence="2 3">
    <name type="scientific">Methylobacterium gnaphalii</name>
    <dbReference type="NCBI Taxonomy" id="1010610"/>
    <lineage>
        <taxon>Bacteria</taxon>
        <taxon>Pseudomonadati</taxon>
        <taxon>Pseudomonadota</taxon>
        <taxon>Alphaproteobacteria</taxon>
        <taxon>Hyphomicrobiales</taxon>
        <taxon>Methylobacteriaceae</taxon>
        <taxon>Methylobacterium</taxon>
    </lineage>
</organism>
<keyword evidence="1" id="KW-1133">Transmembrane helix</keyword>
<feature type="transmembrane region" description="Helical" evidence="1">
    <location>
        <begin position="21"/>
        <end position="39"/>
    </location>
</feature>
<keyword evidence="1" id="KW-0812">Transmembrane</keyword>